<feature type="compositionally biased region" description="Acidic residues" evidence="1">
    <location>
        <begin position="163"/>
        <end position="198"/>
    </location>
</feature>
<accession>A0AAV9JTF7</accession>
<comment type="caution">
    <text evidence="2">The sequence shown here is derived from an EMBL/GenBank/DDBJ whole genome shotgun (WGS) entry which is preliminary data.</text>
</comment>
<organism evidence="2 3">
    <name type="scientific">Oleoguttula mirabilis</name>
    <dbReference type="NCBI Taxonomy" id="1507867"/>
    <lineage>
        <taxon>Eukaryota</taxon>
        <taxon>Fungi</taxon>
        <taxon>Dikarya</taxon>
        <taxon>Ascomycota</taxon>
        <taxon>Pezizomycotina</taxon>
        <taxon>Dothideomycetes</taxon>
        <taxon>Dothideomycetidae</taxon>
        <taxon>Mycosphaerellales</taxon>
        <taxon>Teratosphaeriaceae</taxon>
        <taxon>Oleoguttula</taxon>
    </lineage>
</organism>
<dbReference type="Proteomes" id="UP001324427">
    <property type="component" value="Unassembled WGS sequence"/>
</dbReference>
<feature type="region of interest" description="Disordered" evidence="1">
    <location>
        <begin position="147"/>
        <end position="198"/>
    </location>
</feature>
<gene>
    <name evidence="2" type="ORF">LTR36_010157</name>
</gene>
<reference evidence="2 3" key="1">
    <citation type="submission" date="2021-11" db="EMBL/GenBank/DDBJ databases">
        <title>Black yeast isolated from Biological Soil Crust.</title>
        <authorList>
            <person name="Kurbessoian T."/>
        </authorList>
    </citation>
    <scope>NUCLEOTIDE SEQUENCE [LARGE SCALE GENOMIC DNA]</scope>
    <source>
        <strain evidence="2 3">CCFEE 5522</strain>
    </source>
</reference>
<feature type="region of interest" description="Disordered" evidence="1">
    <location>
        <begin position="63"/>
        <end position="100"/>
    </location>
</feature>
<evidence type="ECO:0000313" key="3">
    <source>
        <dbReference type="Proteomes" id="UP001324427"/>
    </source>
</evidence>
<proteinExistence type="predicted"/>
<name>A0AAV9JTF7_9PEZI</name>
<keyword evidence="3" id="KW-1185">Reference proteome</keyword>
<dbReference type="EMBL" id="JAVFHQ010000008">
    <property type="protein sequence ID" value="KAK4548287.1"/>
    <property type="molecule type" value="Genomic_DNA"/>
</dbReference>
<dbReference type="AlphaFoldDB" id="A0AAV9JTF7"/>
<sequence>MTITFPNRRRSPYYLVARHCTYADDTAEPDTFSMVEGVYESKADALHVLKGLREEVVERRARRGVDATRPRKTGAAVAGAAGKEEAAPPASGPDPDLEEEYPFAYKRGPIENTSGSFMGYGHQLEDDRGCKQTMWMEKIAVTHAGVVGGGEEDVEPGWMDTSSDLDEQGGEEEEVEEGMEDFDVEEATEEEGEETMER</sequence>
<protein>
    <submittedName>
        <fullName evidence="2">Uncharacterized protein</fullName>
    </submittedName>
</protein>
<evidence type="ECO:0000313" key="2">
    <source>
        <dbReference type="EMBL" id="KAK4548287.1"/>
    </source>
</evidence>
<evidence type="ECO:0000256" key="1">
    <source>
        <dbReference type="SAM" id="MobiDB-lite"/>
    </source>
</evidence>